<dbReference type="CDD" id="cd06779">
    <property type="entry name" value="cpPDZ_Deg_HtrA-like"/>
    <property type="match status" value="1"/>
</dbReference>
<dbReference type="SUPFAM" id="SSF50156">
    <property type="entry name" value="PDZ domain-like"/>
    <property type="match status" value="1"/>
</dbReference>
<evidence type="ECO:0000259" key="3">
    <source>
        <dbReference type="PROSITE" id="PS50106"/>
    </source>
</evidence>
<sequence length="346" mass="38294">MKKPLLGILALVVALSFSVRSDQVLDSGRFFFQLQEDAGNEVFSFVQLDDGNLKLTSTFIALSEELVQNFGTDKLFTQEIVLTPDLGLVSYLGDSDTEQGKFHVEVKVENSVATIQFQFQEPEKQPERQERQVILEDNVVSTGLAASQFFLLQKYINAHINFDQQPLLAFDPLNIQEPFVELTLKRLDPVTLRDKATSQQFQVQRVEVREQDFRAEMLSCVTQSSEGPCSEAGRFLGFLSSTATLAGVRLEDTSDRHGVLVKSVAQGSFAEQAGLTVGDVITQVDGKAVGTSFQLRELIRFKDPAAPVTLTVERGGNTLEIQVRLSGSSLTGYRQDLFPSGFEVIT</sequence>
<dbReference type="GO" id="GO:0004222">
    <property type="term" value="F:metalloendopeptidase activity"/>
    <property type="evidence" value="ECO:0007669"/>
    <property type="project" value="InterPro"/>
</dbReference>
<dbReference type="GO" id="GO:0016020">
    <property type="term" value="C:membrane"/>
    <property type="evidence" value="ECO:0007669"/>
    <property type="project" value="InterPro"/>
</dbReference>
<evidence type="ECO:0000256" key="1">
    <source>
        <dbReference type="ARBA" id="ARBA00001947"/>
    </source>
</evidence>
<dbReference type="InterPro" id="IPR001478">
    <property type="entry name" value="PDZ"/>
</dbReference>
<evidence type="ECO:0000313" key="4">
    <source>
        <dbReference type="EMBL" id="OGF56180.1"/>
    </source>
</evidence>
<evidence type="ECO:0000313" key="5">
    <source>
        <dbReference type="Proteomes" id="UP000179157"/>
    </source>
</evidence>
<name>A0A1F5UYG5_FRAXR</name>
<dbReference type="GO" id="GO:0006508">
    <property type="term" value="P:proteolysis"/>
    <property type="evidence" value="ECO:0007669"/>
    <property type="project" value="InterPro"/>
</dbReference>
<dbReference type="SMART" id="SM00228">
    <property type="entry name" value="PDZ"/>
    <property type="match status" value="1"/>
</dbReference>
<dbReference type="Pfam" id="PF13180">
    <property type="entry name" value="PDZ_2"/>
    <property type="match status" value="1"/>
</dbReference>
<feature type="domain" description="PDZ" evidence="3">
    <location>
        <begin position="247"/>
        <end position="316"/>
    </location>
</feature>
<keyword evidence="2" id="KW-0732">Signal</keyword>
<dbReference type="PANTHER" id="PTHR42837:SF2">
    <property type="entry name" value="MEMBRANE METALLOPROTEASE ARASP2, CHLOROPLASTIC-RELATED"/>
    <property type="match status" value="1"/>
</dbReference>
<feature type="chain" id="PRO_5009521858" description="PDZ domain-containing protein" evidence="2">
    <location>
        <begin position="22"/>
        <end position="346"/>
    </location>
</feature>
<dbReference type="AlphaFoldDB" id="A0A1F5UYG5"/>
<dbReference type="InterPro" id="IPR036034">
    <property type="entry name" value="PDZ_sf"/>
</dbReference>
<feature type="signal peptide" evidence="2">
    <location>
        <begin position="1"/>
        <end position="21"/>
    </location>
</feature>
<dbReference type="InterPro" id="IPR004387">
    <property type="entry name" value="Pept_M50_Zn"/>
</dbReference>
<proteinExistence type="predicted"/>
<gene>
    <name evidence="4" type="ORF">A2Z21_04795</name>
</gene>
<dbReference type="PANTHER" id="PTHR42837">
    <property type="entry name" value="REGULATOR OF SIGMA-E PROTEASE RSEP"/>
    <property type="match status" value="1"/>
</dbReference>
<dbReference type="PROSITE" id="PS50106">
    <property type="entry name" value="PDZ"/>
    <property type="match status" value="1"/>
</dbReference>
<dbReference type="Proteomes" id="UP000179157">
    <property type="component" value="Unassembled WGS sequence"/>
</dbReference>
<dbReference type="STRING" id="1817864.A2Z21_04795"/>
<comment type="caution">
    <text evidence="4">The sequence shown here is derived from an EMBL/GenBank/DDBJ whole genome shotgun (WGS) entry which is preliminary data.</text>
</comment>
<evidence type="ECO:0000256" key="2">
    <source>
        <dbReference type="SAM" id="SignalP"/>
    </source>
</evidence>
<protein>
    <recommendedName>
        <fullName evidence="3">PDZ domain-containing protein</fullName>
    </recommendedName>
</protein>
<organism evidence="4 5">
    <name type="scientific">Fraserbacteria sp. (strain RBG_16_55_9)</name>
    <dbReference type="NCBI Taxonomy" id="1817864"/>
    <lineage>
        <taxon>Bacteria</taxon>
        <taxon>Candidatus Fraseribacteriota</taxon>
    </lineage>
</organism>
<comment type="cofactor">
    <cofactor evidence="1">
        <name>Zn(2+)</name>
        <dbReference type="ChEBI" id="CHEBI:29105"/>
    </cofactor>
</comment>
<reference evidence="4 5" key="1">
    <citation type="journal article" date="2016" name="Nat. Commun.">
        <title>Thousands of microbial genomes shed light on interconnected biogeochemical processes in an aquifer system.</title>
        <authorList>
            <person name="Anantharaman K."/>
            <person name="Brown C.T."/>
            <person name="Hug L.A."/>
            <person name="Sharon I."/>
            <person name="Castelle C.J."/>
            <person name="Probst A.J."/>
            <person name="Thomas B.C."/>
            <person name="Singh A."/>
            <person name="Wilkins M.J."/>
            <person name="Karaoz U."/>
            <person name="Brodie E.L."/>
            <person name="Williams K.H."/>
            <person name="Hubbard S.S."/>
            <person name="Banfield J.F."/>
        </authorList>
    </citation>
    <scope>NUCLEOTIDE SEQUENCE [LARGE SCALE GENOMIC DNA]</scope>
    <source>
        <strain evidence="5">RBG_16_55_9</strain>
    </source>
</reference>
<dbReference type="EMBL" id="MFGX01000040">
    <property type="protein sequence ID" value="OGF56180.1"/>
    <property type="molecule type" value="Genomic_DNA"/>
</dbReference>
<accession>A0A1F5UYG5</accession>
<dbReference type="Gene3D" id="2.30.42.10">
    <property type="match status" value="1"/>
</dbReference>